<evidence type="ECO:0000313" key="3">
    <source>
        <dbReference type="Proteomes" id="UP000502297"/>
    </source>
</evidence>
<keyword evidence="3" id="KW-1185">Reference proteome</keyword>
<dbReference type="InterPro" id="IPR025695">
    <property type="entry name" value="DoxX-like"/>
</dbReference>
<dbReference type="KEGG" id="asha:G8E00_02325"/>
<keyword evidence="1" id="KW-0472">Membrane</keyword>
<reference evidence="2 3" key="1">
    <citation type="submission" date="2020-03" db="EMBL/GenBank/DDBJ databases">
        <authorList>
            <person name="Zhu W."/>
        </authorList>
    </citation>
    <scope>NUCLEOTIDE SEQUENCE [LARGE SCALE GENOMIC DNA]</scope>
    <source>
        <strain evidence="2 3">323-1</strain>
    </source>
</reference>
<feature type="transmembrane region" description="Helical" evidence="1">
    <location>
        <begin position="75"/>
        <end position="97"/>
    </location>
</feature>
<gene>
    <name evidence="2" type="ORF">G8E00_02325</name>
</gene>
<dbReference type="EMBL" id="CP049801">
    <property type="protein sequence ID" value="QIO04885.1"/>
    <property type="molecule type" value="Genomic_DNA"/>
</dbReference>
<evidence type="ECO:0008006" key="4">
    <source>
        <dbReference type="Google" id="ProtNLM"/>
    </source>
</evidence>
<feature type="transmembrane region" description="Helical" evidence="1">
    <location>
        <begin position="45"/>
        <end position="68"/>
    </location>
</feature>
<dbReference type="Pfam" id="PF13781">
    <property type="entry name" value="DoxX_3"/>
    <property type="match status" value="1"/>
</dbReference>
<dbReference type="AlphaFoldDB" id="A0A6G8RSM0"/>
<keyword evidence="1" id="KW-1133">Transmembrane helix</keyword>
<dbReference type="RefSeq" id="WP_166008588.1">
    <property type="nucleotide sequence ID" value="NZ_CP049801.1"/>
</dbReference>
<evidence type="ECO:0000256" key="1">
    <source>
        <dbReference type="SAM" id="Phobius"/>
    </source>
</evidence>
<protein>
    <recommendedName>
        <fullName evidence="4">DoxX-like family protein</fullName>
    </recommendedName>
</protein>
<proteinExistence type="predicted"/>
<accession>A0A6G8RSM0</accession>
<keyword evidence="1" id="KW-0812">Transmembrane</keyword>
<evidence type="ECO:0000313" key="2">
    <source>
        <dbReference type="EMBL" id="QIO04885.1"/>
    </source>
</evidence>
<name>A0A6G8RSM0_9GAMM</name>
<feature type="transmembrane region" description="Helical" evidence="1">
    <location>
        <begin position="7"/>
        <end position="25"/>
    </location>
</feature>
<organism evidence="2 3">
    <name type="scientific">Acinetobacter shaoyimingii</name>
    <dbReference type="NCBI Taxonomy" id="2715164"/>
    <lineage>
        <taxon>Bacteria</taxon>
        <taxon>Pseudomonadati</taxon>
        <taxon>Pseudomonadota</taxon>
        <taxon>Gammaproteobacteria</taxon>
        <taxon>Moraxellales</taxon>
        <taxon>Moraxellaceae</taxon>
        <taxon>Acinetobacter</taxon>
    </lineage>
</organism>
<sequence length="136" mass="15569">MQSTLSSILRTLQLTLAILWIYQGLVPKIIYQVNEEHLFWQYTGIQFLTVPTLITLSGMIEIVFGSLFLLVKKSILLHVINIVGLTILMIIVGIIYPQYFYHAFNPVVMNIAMITLSIIAIQILHSNKKMKDITYT</sequence>
<feature type="transmembrane region" description="Helical" evidence="1">
    <location>
        <begin position="103"/>
        <end position="124"/>
    </location>
</feature>
<dbReference type="Proteomes" id="UP000502297">
    <property type="component" value="Chromosome"/>
</dbReference>